<comment type="caution">
    <text evidence="1">The sequence shown here is derived from an EMBL/GenBank/DDBJ whole genome shotgun (WGS) entry which is preliminary data.</text>
</comment>
<evidence type="ECO:0000313" key="1">
    <source>
        <dbReference type="EMBL" id="MBO1358409.1"/>
    </source>
</evidence>
<name>A0ABS3LR77_9PROT</name>
<gene>
    <name evidence="1" type="ORF">J2D73_01170</name>
</gene>
<proteinExistence type="predicted"/>
<dbReference type="EMBL" id="JAFVMF010000001">
    <property type="protein sequence ID" value="MBO1358409.1"/>
    <property type="molecule type" value="Genomic_DNA"/>
</dbReference>
<accession>A0ABS3LR77</accession>
<dbReference type="RefSeq" id="WP_207878572.1">
    <property type="nucleotide sequence ID" value="NZ_JAFVMF010000001.1"/>
</dbReference>
<evidence type="ECO:0000313" key="2">
    <source>
        <dbReference type="Proteomes" id="UP000664771"/>
    </source>
</evidence>
<sequence length="54" mass="5818">MNRRAANLTQAASVVLLEKKAMDRSMVFGRFPLKKQGHIRPDLLGGVYTGGGCG</sequence>
<keyword evidence="2" id="KW-1185">Reference proteome</keyword>
<dbReference type="Proteomes" id="UP000664771">
    <property type="component" value="Unassembled WGS sequence"/>
</dbReference>
<organism evidence="1 2">
    <name type="scientific">Acetobacter sacchari</name>
    <dbReference type="NCBI Taxonomy" id="2661687"/>
    <lineage>
        <taxon>Bacteria</taxon>
        <taxon>Pseudomonadati</taxon>
        <taxon>Pseudomonadota</taxon>
        <taxon>Alphaproteobacteria</taxon>
        <taxon>Acetobacterales</taxon>
        <taxon>Acetobacteraceae</taxon>
        <taxon>Acetobacter</taxon>
    </lineage>
</organism>
<protein>
    <submittedName>
        <fullName evidence="1">Uncharacterized protein</fullName>
    </submittedName>
</protein>
<reference evidence="1 2" key="1">
    <citation type="submission" date="2021-03" db="EMBL/GenBank/DDBJ databases">
        <title>The complete genome sequence of Acetobacter sacchari TBRC 11175.</title>
        <authorList>
            <person name="Charoenyingcharoen P."/>
            <person name="Yukphan P."/>
        </authorList>
    </citation>
    <scope>NUCLEOTIDE SEQUENCE [LARGE SCALE GENOMIC DNA]</scope>
    <source>
        <strain evidence="1 2">TBRC 11175</strain>
    </source>
</reference>